<dbReference type="SMART" id="SM00260">
    <property type="entry name" value="CheW"/>
    <property type="match status" value="1"/>
</dbReference>
<dbReference type="GO" id="GO:0005829">
    <property type="term" value="C:cytosol"/>
    <property type="evidence" value="ECO:0007669"/>
    <property type="project" value="TreeGrafter"/>
</dbReference>
<accession>A0A1Y6EKW3</accession>
<dbReference type="InterPro" id="IPR002545">
    <property type="entry name" value="CheW-lke_dom"/>
</dbReference>
<proteinExistence type="predicted"/>
<sequence>MSELLVAVQIAGRRCVLRAHDVQSVIELGETTPVPGAPDYVVGLTALRSQALTVIDCRRAIGFDPEKCDTDIRAPVVAVNGFSYALIVDLVEDVTQPEGEPDGVLGGFGAEWARVARGMVETSSGPALMIDAEKLIEEPIRQRNAA</sequence>
<dbReference type="GO" id="GO:0006935">
    <property type="term" value="P:chemotaxis"/>
    <property type="evidence" value="ECO:0007669"/>
    <property type="project" value="InterPro"/>
</dbReference>
<dbReference type="InterPro" id="IPR039315">
    <property type="entry name" value="CheW"/>
</dbReference>
<dbReference type="RefSeq" id="WP_086436675.1">
    <property type="nucleotide sequence ID" value="NZ_FXWG01000001.1"/>
</dbReference>
<dbReference type="GO" id="GO:0007165">
    <property type="term" value="P:signal transduction"/>
    <property type="evidence" value="ECO:0007669"/>
    <property type="project" value="InterPro"/>
</dbReference>
<organism evidence="2 3">
    <name type="scientific">Altererythrobacter xiamenensis</name>
    <dbReference type="NCBI Taxonomy" id="1316679"/>
    <lineage>
        <taxon>Bacteria</taxon>
        <taxon>Pseudomonadati</taxon>
        <taxon>Pseudomonadota</taxon>
        <taxon>Alphaproteobacteria</taxon>
        <taxon>Sphingomonadales</taxon>
        <taxon>Erythrobacteraceae</taxon>
        <taxon>Altererythrobacter</taxon>
    </lineage>
</organism>
<protein>
    <submittedName>
        <fullName evidence="2">Purine-binding chemotaxis protein CheW</fullName>
    </submittedName>
</protein>
<dbReference type="Gene3D" id="2.40.50.180">
    <property type="entry name" value="CheA-289, Domain 4"/>
    <property type="match status" value="1"/>
</dbReference>
<evidence type="ECO:0000313" key="2">
    <source>
        <dbReference type="EMBL" id="SMQ63016.1"/>
    </source>
</evidence>
<dbReference type="AlphaFoldDB" id="A0A1Y6EKW3"/>
<dbReference type="Proteomes" id="UP000194420">
    <property type="component" value="Unassembled WGS sequence"/>
</dbReference>
<dbReference type="OrthoDB" id="7390823at2"/>
<dbReference type="InterPro" id="IPR036061">
    <property type="entry name" value="CheW-like_dom_sf"/>
</dbReference>
<dbReference type="EMBL" id="FXWG01000001">
    <property type="protein sequence ID" value="SMQ63016.1"/>
    <property type="molecule type" value="Genomic_DNA"/>
</dbReference>
<evidence type="ECO:0000313" key="3">
    <source>
        <dbReference type="Proteomes" id="UP000194420"/>
    </source>
</evidence>
<evidence type="ECO:0000259" key="1">
    <source>
        <dbReference type="PROSITE" id="PS50851"/>
    </source>
</evidence>
<dbReference type="SUPFAM" id="SSF50341">
    <property type="entry name" value="CheW-like"/>
    <property type="match status" value="1"/>
</dbReference>
<dbReference type="PROSITE" id="PS50851">
    <property type="entry name" value="CHEW"/>
    <property type="match status" value="1"/>
</dbReference>
<feature type="domain" description="CheW-like" evidence="1">
    <location>
        <begin position="2"/>
        <end position="141"/>
    </location>
</feature>
<keyword evidence="3" id="KW-1185">Reference proteome</keyword>
<dbReference type="PANTHER" id="PTHR22617:SF23">
    <property type="entry name" value="CHEMOTAXIS PROTEIN CHEW"/>
    <property type="match status" value="1"/>
</dbReference>
<gene>
    <name evidence="2" type="ORF">SAMN06297468_0786</name>
</gene>
<dbReference type="PANTHER" id="PTHR22617">
    <property type="entry name" value="CHEMOTAXIS SENSOR HISTIDINE KINASE-RELATED"/>
    <property type="match status" value="1"/>
</dbReference>
<dbReference type="Gene3D" id="2.30.30.40">
    <property type="entry name" value="SH3 Domains"/>
    <property type="match status" value="1"/>
</dbReference>
<dbReference type="Pfam" id="PF01584">
    <property type="entry name" value="CheW"/>
    <property type="match status" value="1"/>
</dbReference>
<name>A0A1Y6EKW3_9SPHN</name>
<reference evidence="3" key="1">
    <citation type="submission" date="2017-04" db="EMBL/GenBank/DDBJ databases">
        <authorList>
            <person name="Varghese N."/>
            <person name="Submissions S."/>
        </authorList>
    </citation>
    <scope>NUCLEOTIDE SEQUENCE [LARGE SCALE GENOMIC DNA]</scope>
</reference>